<feature type="compositionally biased region" description="Polar residues" evidence="1">
    <location>
        <begin position="32"/>
        <end position="47"/>
    </location>
</feature>
<feature type="compositionally biased region" description="Pro residues" evidence="1">
    <location>
        <begin position="13"/>
        <end position="25"/>
    </location>
</feature>
<dbReference type="RefSeq" id="XP_009524688.1">
    <property type="nucleotide sequence ID" value="XM_009526393.1"/>
</dbReference>
<sequence>MPTLRPRRAQLSPPNPGDEPSPPPTTAAGAVSRSTHSSRRPSGTEASATAIVPSAPSAGSRQVARSDRSAPRPAPKRRQAAPSRAAKTRQGSSSRAVKRAKTSTRNSGGSTDTRRTEGLEDLAETSEQSPIIVDNGAGSDSETPVTVLPSPSTFAMQPDPVSHLAQQFAAPANSTTPGAPNNNYDAQFRAQFDQLNTLASTVNSLASQSGIQLTSEGGSLHLQNPPPVLTTQRGAFRASPFNSPSPSFGSTSLVEAGGSHPSTLLAASPPSNLVGVTSQAFPYPSTRIKHNFYPPPQDALAAFRVFRDLHSADGLYRSPHAFALFLLARLRGRIDVNETLVMAIFGIRLGRPTASDNKVVTFKFQAGLELPSASNKPCASMLELTQAVNGLCNFASTFWFELGQHLASALRTFAFERLRIDPDPPCPILQLTLNYIDLWLGNALDALASESSTWWRDYVSGVRAISVDSPQWLADLVNISEQYRKHQDRSRPQRAPPVAPNVRHGQRLGQRQVQVALAQPRNATQSHTTLSAKLPPHLATLLPRNERNEQPCLRHFSGNGCSGGKQRCTLANCVHEWPTPLPAELIAWAKLNVGRPRAARRDPTTNDNQQ</sequence>
<evidence type="ECO:0000313" key="3">
    <source>
        <dbReference type="Proteomes" id="UP000002640"/>
    </source>
</evidence>
<dbReference type="GeneID" id="20641751"/>
<proteinExistence type="predicted"/>
<accession>G4ZA86</accession>
<organism evidence="2 3">
    <name type="scientific">Phytophthora sojae (strain P6497)</name>
    <name type="common">Soybean stem and root rot agent</name>
    <name type="synonym">Phytophthora megasperma f. sp. glycines</name>
    <dbReference type="NCBI Taxonomy" id="1094619"/>
    <lineage>
        <taxon>Eukaryota</taxon>
        <taxon>Sar</taxon>
        <taxon>Stramenopiles</taxon>
        <taxon>Oomycota</taxon>
        <taxon>Peronosporomycetes</taxon>
        <taxon>Peronosporales</taxon>
        <taxon>Peronosporaceae</taxon>
        <taxon>Phytophthora</taxon>
    </lineage>
</organism>
<evidence type="ECO:0000313" key="2">
    <source>
        <dbReference type="EMBL" id="EGZ21971.1"/>
    </source>
</evidence>
<feature type="region of interest" description="Disordered" evidence="1">
    <location>
        <begin position="484"/>
        <end position="507"/>
    </location>
</feature>
<dbReference type="KEGG" id="psoj:PHYSODRAFT_299501"/>
<gene>
    <name evidence="2" type="ORF">PHYSODRAFT_299501</name>
</gene>
<keyword evidence="3" id="KW-1185">Reference proteome</keyword>
<name>G4ZA86_PHYSP</name>
<dbReference type="InParanoid" id="G4ZA86"/>
<reference evidence="2 3" key="1">
    <citation type="journal article" date="2006" name="Science">
        <title>Phytophthora genome sequences uncover evolutionary origins and mechanisms of pathogenesis.</title>
        <authorList>
            <person name="Tyler B.M."/>
            <person name="Tripathy S."/>
            <person name="Zhang X."/>
            <person name="Dehal P."/>
            <person name="Jiang R.H."/>
            <person name="Aerts A."/>
            <person name="Arredondo F.D."/>
            <person name="Baxter L."/>
            <person name="Bensasson D."/>
            <person name="Beynon J.L."/>
            <person name="Chapman J."/>
            <person name="Damasceno C.M."/>
            <person name="Dorrance A.E."/>
            <person name="Dou D."/>
            <person name="Dickerman A.W."/>
            <person name="Dubchak I.L."/>
            <person name="Garbelotto M."/>
            <person name="Gijzen M."/>
            <person name="Gordon S.G."/>
            <person name="Govers F."/>
            <person name="Grunwald N.J."/>
            <person name="Huang W."/>
            <person name="Ivors K.L."/>
            <person name="Jones R.W."/>
            <person name="Kamoun S."/>
            <person name="Krampis K."/>
            <person name="Lamour K.H."/>
            <person name="Lee M.K."/>
            <person name="McDonald W.H."/>
            <person name="Medina M."/>
            <person name="Meijer H.J."/>
            <person name="Nordberg E.K."/>
            <person name="Maclean D.J."/>
            <person name="Ospina-Giraldo M.D."/>
            <person name="Morris P.F."/>
            <person name="Phuntumart V."/>
            <person name="Putnam N.H."/>
            <person name="Rash S."/>
            <person name="Rose J.K."/>
            <person name="Sakihama Y."/>
            <person name="Salamov A.A."/>
            <person name="Savidor A."/>
            <person name="Scheuring C.F."/>
            <person name="Smith B.M."/>
            <person name="Sobral B.W."/>
            <person name="Terry A."/>
            <person name="Torto-Alalibo T.A."/>
            <person name="Win J."/>
            <person name="Xu Z."/>
            <person name="Zhang H."/>
            <person name="Grigoriev I.V."/>
            <person name="Rokhsar D.S."/>
            <person name="Boore J.L."/>
        </authorList>
    </citation>
    <scope>NUCLEOTIDE SEQUENCE [LARGE SCALE GENOMIC DNA]</scope>
    <source>
        <strain evidence="2 3">P6497</strain>
    </source>
</reference>
<evidence type="ECO:0000256" key="1">
    <source>
        <dbReference type="SAM" id="MobiDB-lite"/>
    </source>
</evidence>
<dbReference type="Proteomes" id="UP000002640">
    <property type="component" value="Unassembled WGS sequence"/>
</dbReference>
<feature type="compositionally biased region" description="Polar residues" evidence="1">
    <location>
        <begin position="138"/>
        <end position="155"/>
    </location>
</feature>
<dbReference type="EMBL" id="JH159153">
    <property type="protein sequence ID" value="EGZ21971.1"/>
    <property type="molecule type" value="Genomic_DNA"/>
</dbReference>
<dbReference type="AlphaFoldDB" id="G4ZA86"/>
<protein>
    <submittedName>
        <fullName evidence="2">Uncharacterized protein</fullName>
    </submittedName>
</protein>
<feature type="region of interest" description="Disordered" evidence="1">
    <location>
        <begin position="1"/>
        <end position="158"/>
    </location>
</feature>
<dbReference type="STRING" id="1094619.G4ZA86"/>